<evidence type="ECO:0000313" key="2">
    <source>
        <dbReference type="Proteomes" id="UP000499080"/>
    </source>
</evidence>
<reference evidence="1 2" key="1">
    <citation type="journal article" date="2019" name="Sci. Rep.">
        <title>Orb-weaving spider Araneus ventricosus genome elucidates the spidroin gene catalogue.</title>
        <authorList>
            <person name="Kono N."/>
            <person name="Nakamura H."/>
            <person name="Ohtoshi R."/>
            <person name="Moran D.A.P."/>
            <person name="Shinohara A."/>
            <person name="Yoshida Y."/>
            <person name="Fujiwara M."/>
            <person name="Mori M."/>
            <person name="Tomita M."/>
            <person name="Arakawa K."/>
        </authorList>
    </citation>
    <scope>NUCLEOTIDE SEQUENCE [LARGE SCALE GENOMIC DNA]</scope>
</reference>
<name>A0A4Y2I7P1_ARAVE</name>
<organism evidence="1 2">
    <name type="scientific">Araneus ventricosus</name>
    <name type="common">Orbweaver spider</name>
    <name type="synonym">Epeira ventricosa</name>
    <dbReference type="NCBI Taxonomy" id="182803"/>
    <lineage>
        <taxon>Eukaryota</taxon>
        <taxon>Metazoa</taxon>
        <taxon>Ecdysozoa</taxon>
        <taxon>Arthropoda</taxon>
        <taxon>Chelicerata</taxon>
        <taxon>Arachnida</taxon>
        <taxon>Araneae</taxon>
        <taxon>Araneomorphae</taxon>
        <taxon>Entelegynae</taxon>
        <taxon>Araneoidea</taxon>
        <taxon>Araneidae</taxon>
        <taxon>Araneus</taxon>
    </lineage>
</organism>
<sequence length="107" mass="11582">MDSTGPVDKSAVVSYSIPDTSIDILTQSLAFKRSLASWMVSSIVSAGMNLHDALKFRVSLQGCVGAASTNCADHRIAVQSRFHPGALLSQVRTDVFHHKKRKSPLTK</sequence>
<gene>
    <name evidence="1" type="ORF">AVEN_251159_1</name>
</gene>
<dbReference type="Proteomes" id="UP000499080">
    <property type="component" value="Unassembled WGS sequence"/>
</dbReference>
<protein>
    <submittedName>
        <fullName evidence="1">Uncharacterized protein</fullName>
    </submittedName>
</protein>
<proteinExistence type="predicted"/>
<dbReference type="EMBL" id="BGPR01002454">
    <property type="protein sequence ID" value="GBM73713.1"/>
    <property type="molecule type" value="Genomic_DNA"/>
</dbReference>
<keyword evidence="2" id="KW-1185">Reference proteome</keyword>
<evidence type="ECO:0000313" key="1">
    <source>
        <dbReference type="EMBL" id="GBM73713.1"/>
    </source>
</evidence>
<comment type="caution">
    <text evidence="1">The sequence shown here is derived from an EMBL/GenBank/DDBJ whole genome shotgun (WGS) entry which is preliminary data.</text>
</comment>
<dbReference type="AlphaFoldDB" id="A0A4Y2I7P1"/>
<accession>A0A4Y2I7P1</accession>